<organism evidence="1 2">
    <name type="scientific">Ixodes persulcatus</name>
    <name type="common">Taiga tick</name>
    <dbReference type="NCBI Taxonomy" id="34615"/>
    <lineage>
        <taxon>Eukaryota</taxon>
        <taxon>Metazoa</taxon>
        <taxon>Ecdysozoa</taxon>
        <taxon>Arthropoda</taxon>
        <taxon>Chelicerata</taxon>
        <taxon>Arachnida</taxon>
        <taxon>Acari</taxon>
        <taxon>Parasitiformes</taxon>
        <taxon>Ixodida</taxon>
        <taxon>Ixodoidea</taxon>
        <taxon>Ixodidae</taxon>
        <taxon>Ixodinae</taxon>
        <taxon>Ixodes</taxon>
    </lineage>
</organism>
<protein>
    <submittedName>
        <fullName evidence="1">Uncharacterized protein</fullName>
    </submittedName>
</protein>
<accession>A0AC60PWX6</accession>
<comment type="caution">
    <text evidence="1">The sequence shown here is derived from an EMBL/GenBank/DDBJ whole genome shotgun (WGS) entry which is preliminary data.</text>
</comment>
<gene>
    <name evidence="1" type="ORF">HPB47_027058</name>
</gene>
<evidence type="ECO:0000313" key="1">
    <source>
        <dbReference type="EMBL" id="KAG0425798.1"/>
    </source>
</evidence>
<proteinExistence type="predicted"/>
<sequence length="323" mass="37075">MLKPFIRGLSPADPAARRDFKVIIRPKKGLQVKSFTNHQISKAVSAPWEGKVEYSHFLVRLRPGSNIIIVSTPHQEAADFARKVTRIVLGGNLYEVNSYVVAPDGVSRGVIHGIDPETPPEELMLPLRVRTQGTKTAVVTFSSHVVPGYVYYYGEETECHPYNPTKQIRRSPYHEHQDLNRLRDARPNGQIRAHATGSRECKQRLKNNSNNTMKHLLHPPTGRRKAEDDNDGGRKKQQQQVRFSREEQPRRRRLRWFCSDSLVSRSRSWSRSRSGSRSRIRSEWPKQGEKQGQQQHYTSSSTSKQKNQSGRKRQDQNNKAQPA</sequence>
<dbReference type="EMBL" id="JABSTQ010009801">
    <property type="protein sequence ID" value="KAG0425798.1"/>
    <property type="molecule type" value="Genomic_DNA"/>
</dbReference>
<reference evidence="1 2" key="1">
    <citation type="journal article" date="2020" name="Cell">
        <title>Large-Scale Comparative Analyses of Tick Genomes Elucidate Their Genetic Diversity and Vector Capacities.</title>
        <authorList>
            <consortium name="Tick Genome and Microbiome Consortium (TIGMIC)"/>
            <person name="Jia N."/>
            <person name="Wang J."/>
            <person name="Shi W."/>
            <person name="Du L."/>
            <person name="Sun Y."/>
            <person name="Zhan W."/>
            <person name="Jiang J.F."/>
            <person name="Wang Q."/>
            <person name="Zhang B."/>
            <person name="Ji P."/>
            <person name="Bell-Sakyi L."/>
            <person name="Cui X.M."/>
            <person name="Yuan T.T."/>
            <person name="Jiang B.G."/>
            <person name="Yang W.F."/>
            <person name="Lam T.T."/>
            <person name="Chang Q.C."/>
            <person name="Ding S.J."/>
            <person name="Wang X.J."/>
            <person name="Zhu J.G."/>
            <person name="Ruan X.D."/>
            <person name="Zhao L."/>
            <person name="Wei J.T."/>
            <person name="Ye R.Z."/>
            <person name="Que T.C."/>
            <person name="Du C.H."/>
            <person name="Zhou Y.H."/>
            <person name="Cheng J.X."/>
            <person name="Dai P.F."/>
            <person name="Guo W.B."/>
            <person name="Han X.H."/>
            <person name="Huang E.J."/>
            <person name="Li L.F."/>
            <person name="Wei W."/>
            <person name="Gao Y.C."/>
            <person name="Liu J.Z."/>
            <person name="Shao H.Z."/>
            <person name="Wang X."/>
            <person name="Wang C.C."/>
            <person name="Yang T.C."/>
            <person name="Huo Q.B."/>
            <person name="Li W."/>
            <person name="Chen H.Y."/>
            <person name="Chen S.E."/>
            <person name="Zhou L.G."/>
            <person name="Ni X.B."/>
            <person name="Tian J.H."/>
            <person name="Sheng Y."/>
            <person name="Liu T."/>
            <person name="Pan Y.S."/>
            <person name="Xia L.Y."/>
            <person name="Li J."/>
            <person name="Zhao F."/>
            <person name="Cao W.C."/>
        </authorList>
    </citation>
    <scope>NUCLEOTIDE SEQUENCE [LARGE SCALE GENOMIC DNA]</scope>
    <source>
        <strain evidence="1">Iper-2018</strain>
    </source>
</reference>
<keyword evidence="2" id="KW-1185">Reference proteome</keyword>
<name>A0AC60PWX6_IXOPE</name>
<dbReference type="Proteomes" id="UP000805193">
    <property type="component" value="Unassembled WGS sequence"/>
</dbReference>
<evidence type="ECO:0000313" key="2">
    <source>
        <dbReference type="Proteomes" id="UP000805193"/>
    </source>
</evidence>